<keyword evidence="3" id="KW-1185">Reference proteome</keyword>
<dbReference type="EMBL" id="JAAGXA010000004">
    <property type="protein sequence ID" value="NEN77981.1"/>
    <property type="molecule type" value="Genomic_DNA"/>
</dbReference>
<dbReference type="Proteomes" id="UP000468687">
    <property type="component" value="Unassembled WGS sequence"/>
</dbReference>
<dbReference type="RefSeq" id="WP_163771360.1">
    <property type="nucleotide sequence ID" value="NZ_JAAGXA010000004.1"/>
</dbReference>
<feature type="compositionally biased region" description="Basic and acidic residues" evidence="1">
    <location>
        <begin position="128"/>
        <end position="138"/>
    </location>
</feature>
<comment type="caution">
    <text evidence="2">The sequence shown here is derived from an EMBL/GenBank/DDBJ whole genome shotgun (WGS) entry which is preliminary data.</text>
</comment>
<evidence type="ECO:0000256" key="1">
    <source>
        <dbReference type="SAM" id="MobiDB-lite"/>
    </source>
</evidence>
<feature type="region of interest" description="Disordered" evidence="1">
    <location>
        <begin position="107"/>
        <end position="149"/>
    </location>
</feature>
<protein>
    <submittedName>
        <fullName evidence="2">Uncharacterized protein</fullName>
    </submittedName>
</protein>
<evidence type="ECO:0000313" key="2">
    <source>
        <dbReference type="EMBL" id="NEN77981.1"/>
    </source>
</evidence>
<dbReference type="AlphaFoldDB" id="A0A6P0HHC3"/>
<organism evidence="2 3">
    <name type="scientific">Nocardioides zeae</name>
    <dbReference type="NCBI Taxonomy" id="1457234"/>
    <lineage>
        <taxon>Bacteria</taxon>
        <taxon>Bacillati</taxon>
        <taxon>Actinomycetota</taxon>
        <taxon>Actinomycetes</taxon>
        <taxon>Propionibacteriales</taxon>
        <taxon>Nocardioidaceae</taxon>
        <taxon>Nocardioides</taxon>
    </lineage>
</organism>
<accession>A0A6P0HHC3</accession>
<gene>
    <name evidence="2" type="ORF">G3T38_06795</name>
</gene>
<feature type="compositionally biased region" description="Polar residues" evidence="1">
    <location>
        <begin position="139"/>
        <end position="149"/>
    </location>
</feature>
<reference evidence="2 3" key="1">
    <citation type="journal article" date="2014" name="Int. J. Syst. Evol. Microbiol.">
        <title>Nocardioides zeae sp. nov., isolated from the stem of Zea mays.</title>
        <authorList>
            <person name="Glaeser S.P."/>
            <person name="McInroy J.A."/>
            <person name="Busse H.J."/>
            <person name="Kampfer P."/>
        </authorList>
    </citation>
    <scope>NUCLEOTIDE SEQUENCE [LARGE SCALE GENOMIC DNA]</scope>
    <source>
        <strain evidence="2 3">JCM 30728</strain>
    </source>
</reference>
<proteinExistence type="predicted"/>
<evidence type="ECO:0000313" key="3">
    <source>
        <dbReference type="Proteomes" id="UP000468687"/>
    </source>
</evidence>
<sequence length="149" mass="16471">MTEDVEALLASLRASREDPRLAMDGVRERMRAVRSRHAERVRNDPDGLPAAIVEALVAASGPEAPVELQRVRRLVDDGLLTWQAQYADPEGTAGVEGRALVRRAQQRGTFGVPATEEELQEQQPRGYRPPEDRPRDQGSQRSGAPRSNP</sequence>
<name>A0A6P0HHC3_9ACTN</name>